<dbReference type="InterPro" id="IPR005754">
    <property type="entry name" value="Sortase"/>
</dbReference>
<evidence type="ECO:0000313" key="4">
    <source>
        <dbReference type="EMBL" id="OKH94357.1"/>
    </source>
</evidence>
<dbReference type="InterPro" id="IPR023365">
    <property type="entry name" value="Sortase_dom-sf"/>
</dbReference>
<gene>
    <name evidence="4" type="ORF">AB852_16955</name>
</gene>
<feature type="chain" id="PRO_5013338584" evidence="3">
    <location>
        <begin position="30"/>
        <end position="217"/>
    </location>
</feature>
<protein>
    <submittedName>
        <fullName evidence="4">Peptidase C60</fullName>
    </submittedName>
</protein>
<keyword evidence="3" id="KW-0732">Signal</keyword>
<proteinExistence type="predicted"/>
<accession>A0A1Q4V982</accession>
<evidence type="ECO:0000313" key="5">
    <source>
        <dbReference type="Proteomes" id="UP000186455"/>
    </source>
</evidence>
<dbReference type="InterPro" id="IPR042001">
    <property type="entry name" value="Sortase_F"/>
</dbReference>
<dbReference type="SUPFAM" id="SSF63817">
    <property type="entry name" value="Sortase"/>
    <property type="match status" value="1"/>
</dbReference>
<dbReference type="CDD" id="cd05829">
    <property type="entry name" value="Sortase_F"/>
    <property type="match status" value="1"/>
</dbReference>
<dbReference type="EMBL" id="LFBV01000003">
    <property type="protein sequence ID" value="OKH94357.1"/>
    <property type="molecule type" value="Genomic_DNA"/>
</dbReference>
<evidence type="ECO:0000256" key="2">
    <source>
        <dbReference type="SAM" id="MobiDB-lite"/>
    </source>
</evidence>
<sequence length="217" mass="22269">MFGPVHRVRRAGALALLAVTLTGTLTACGAGTGDEGTRSAPTSSAAGSAPATEAPSGTPSPGRTARGDEVPAPTEVTIPSIGVSSTLMSLGLNKDGTVEVPPADQGMTAGWYTGRPAPGQPGPAVIIGHNSTRHGPAVFEKLHQLREGARIDVRDASGGTSRFTVTGTETVSKKAFPTERVYGATSERVLRLITCDGDFDAEGHPVDNLIVYAELRP</sequence>
<keyword evidence="5" id="KW-1185">Reference proteome</keyword>
<feature type="compositionally biased region" description="Low complexity" evidence="2">
    <location>
        <begin position="38"/>
        <end position="57"/>
    </location>
</feature>
<evidence type="ECO:0000256" key="3">
    <source>
        <dbReference type="SAM" id="SignalP"/>
    </source>
</evidence>
<dbReference type="RefSeq" id="WP_073789280.1">
    <property type="nucleotide sequence ID" value="NZ_JBITHB010000018.1"/>
</dbReference>
<dbReference type="Pfam" id="PF04203">
    <property type="entry name" value="Sortase"/>
    <property type="match status" value="1"/>
</dbReference>
<evidence type="ECO:0000256" key="1">
    <source>
        <dbReference type="ARBA" id="ARBA00022801"/>
    </source>
</evidence>
<comment type="caution">
    <text evidence="4">The sequence shown here is derived from an EMBL/GenBank/DDBJ whole genome shotgun (WGS) entry which is preliminary data.</text>
</comment>
<dbReference type="STRING" id="1048205.AB852_16955"/>
<reference evidence="4 5" key="1">
    <citation type="submission" date="2015-06" db="EMBL/GenBank/DDBJ databases">
        <title>Cloning and characterization of the uncialamcin biosynthetic gene cluster.</title>
        <authorList>
            <person name="Yan X."/>
            <person name="Huang T."/>
            <person name="Ge H."/>
            <person name="Shen B."/>
        </authorList>
    </citation>
    <scope>NUCLEOTIDE SEQUENCE [LARGE SCALE GENOMIC DNA]</scope>
    <source>
        <strain evidence="4 5">DCA2648</strain>
    </source>
</reference>
<keyword evidence="1" id="KW-0378">Hydrolase</keyword>
<organism evidence="4 5">
    <name type="scientific">Streptomyces uncialis</name>
    <dbReference type="NCBI Taxonomy" id="1048205"/>
    <lineage>
        <taxon>Bacteria</taxon>
        <taxon>Bacillati</taxon>
        <taxon>Actinomycetota</taxon>
        <taxon>Actinomycetes</taxon>
        <taxon>Kitasatosporales</taxon>
        <taxon>Streptomycetaceae</taxon>
        <taxon>Streptomyces</taxon>
    </lineage>
</organism>
<dbReference type="GO" id="GO:0016787">
    <property type="term" value="F:hydrolase activity"/>
    <property type="evidence" value="ECO:0007669"/>
    <property type="project" value="UniProtKB-KW"/>
</dbReference>
<dbReference type="AlphaFoldDB" id="A0A1Q4V982"/>
<dbReference type="PROSITE" id="PS51257">
    <property type="entry name" value="PROKAR_LIPOPROTEIN"/>
    <property type="match status" value="1"/>
</dbReference>
<feature type="region of interest" description="Disordered" evidence="2">
    <location>
        <begin position="31"/>
        <end position="79"/>
    </location>
</feature>
<name>A0A1Q4V982_9ACTN</name>
<dbReference type="Proteomes" id="UP000186455">
    <property type="component" value="Unassembled WGS sequence"/>
</dbReference>
<dbReference type="Gene3D" id="2.40.260.10">
    <property type="entry name" value="Sortase"/>
    <property type="match status" value="1"/>
</dbReference>
<feature type="signal peptide" evidence="3">
    <location>
        <begin position="1"/>
        <end position="29"/>
    </location>
</feature>
<dbReference type="NCBIfam" id="NF033748">
    <property type="entry name" value="class_F_sortase"/>
    <property type="match status" value="1"/>
</dbReference>